<dbReference type="PANTHER" id="PTHR11328">
    <property type="entry name" value="MAJOR FACILITATOR SUPERFAMILY DOMAIN-CONTAINING PROTEIN"/>
    <property type="match status" value="1"/>
</dbReference>
<evidence type="ECO:0000256" key="4">
    <source>
        <dbReference type="ARBA" id="ARBA00022692"/>
    </source>
</evidence>
<dbReference type="RefSeq" id="WP_083204244.1">
    <property type="nucleotide sequence ID" value="NZ_FMBM01000001.1"/>
</dbReference>
<dbReference type="GO" id="GO:0006814">
    <property type="term" value="P:sodium ion transport"/>
    <property type="evidence" value="ECO:0007669"/>
    <property type="project" value="InterPro"/>
</dbReference>
<evidence type="ECO:0000256" key="6">
    <source>
        <dbReference type="ARBA" id="ARBA00023136"/>
    </source>
</evidence>
<dbReference type="PROSITE" id="PS00872">
    <property type="entry name" value="NA_GALACTOSIDE_SYMP"/>
    <property type="match status" value="1"/>
</dbReference>
<dbReference type="Proteomes" id="UP000050497">
    <property type="component" value="Unassembled WGS sequence"/>
</dbReference>
<proteinExistence type="inferred from homology"/>
<comment type="subcellular location">
    <subcellularLocation>
        <location evidence="1">Cell membrane</location>
        <topology evidence="1">Multi-pass membrane protein</topology>
    </subcellularLocation>
</comment>
<comment type="caution">
    <text evidence="8">The sequence shown here is derived from an EMBL/GenBank/DDBJ whole genome shotgun (WGS) entry which is preliminary data.</text>
</comment>
<dbReference type="InterPro" id="IPR039672">
    <property type="entry name" value="MFS_2"/>
</dbReference>
<organism evidence="8 10">
    <name type="scientific">Saliniramus fredricksonii</name>
    <dbReference type="NCBI Taxonomy" id="1653334"/>
    <lineage>
        <taxon>Bacteria</taxon>
        <taxon>Pseudomonadati</taxon>
        <taxon>Pseudomonadota</taxon>
        <taxon>Alphaproteobacteria</taxon>
        <taxon>Hyphomicrobiales</taxon>
        <taxon>Salinarimonadaceae</taxon>
        <taxon>Saliniramus</taxon>
    </lineage>
</organism>
<gene>
    <name evidence="9" type="ORF">GA0071312_0508</name>
    <name evidence="8" type="ORF">HLUCCO17_03160</name>
</gene>
<dbReference type="PATRIC" id="fig|1653334.4.peg.3234"/>
<feature type="transmembrane region" description="Helical" evidence="7">
    <location>
        <begin position="49"/>
        <end position="73"/>
    </location>
</feature>
<evidence type="ECO:0000256" key="3">
    <source>
        <dbReference type="ARBA" id="ARBA00022475"/>
    </source>
</evidence>
<feature type="transmembrane region" description="Helical" evidence="7">
    <location>
        <begin position="415"/>
        <end position="440"/>
    </location>
</feature>
<evidence type="ECO:0000313" key="11">
    <source>
        <dbReference type="Proteomes" id="UP000182800"/>
    </source>
</evidence>
<dbReference type="GO" id="GO:0005886">
    <property type="term" value="C:plasma membrane"/>
    <property type="evidence" value="ECO:0007669"/>
    <property type="project" value="UniProtKB-SubCell"/>
</dbReference>
<feature type="transmembrane region" description="Helical" evidence="7">
    <location>
        <begin position="123"/>
        <end position="143"/>
    </location>
</feature>
<dbReference type="GO" id="GO:0015293">
    <property type="term" value="F:symporter activity"/>
    <property type="evidence" value="ECO:0007669"/>
    <property type="project" value="InterPro"/>
</dbReference>
<dbReference type="Pfam" id="PF13347">
    <property type="entry name" value="MFS_2"/>
    <property type="match status" value="1"/>
</dbReference>
<keyword evidence="4 7" id="KW-0812">Transmembrane</keyword>
<feature type="transmembrane region" description="Helical" evidence="7">
    <location>
        <begin position="369"/>
        <end position="395"/>
    </location>
</feature>
<evidence type="ECO:0000256" key="7">
    <source>
        <dbReference type="SAM" id="Phobius"/>
    </source>
</evidence>
<dbReference type="SUPFAM" id="SSF103473">
    <property type="entry name" value="MFS general substrate transporter"/>
    <property type="match status" value="1"/>
</dbReference>
<evidence type="ECO:0000256" key="1">
    <source>
        <dbReference type="ARBA" id="ARBA00004651"/>
    </source>
</evidence>
<reference evidence="9 11" key="2">
    <citation type="submission" date="2016-08" db="EMBL/GenBank/DDBJ databases">
        <authorList>
            <person name="Varghese N."/>
            <person name="Submissions Spin"/>
        </authorList>
    </citation>
    <scope>NUCLEOTIDE SEQUENCE [LARGE SCALE GENOMIC DNA]</scope>
    <source>
        <strain evidence="9 11">HL-109</strain>
    </source>
</reference>
<keyword evidence="6 7" id="KW-0472">Membrane</keyword>
<name>A0A0P7YD80_9HYPH</name>
<dbReference type="OrthoDB" id="181905at2"/>
<dbReference type="InterPro" id="IPR018043">
    <property type="entry name" value="Na/Gal_symport_CS"/>
</dbReference>
<dbReference type="AlphaFoldDB" id="A0A0P7YD80"/>
<sequence>MAGDSEPISVRDPAPAQPLSSRVLAAYGAPALPLAALGLPVFIHLPTFYATAMGLGFATVGAILLFARLWDVITDPLIGFLSDRTMGRFGRRRPWIVAGLPLVLAATWALFVPPDGAGAWHLLLWSLALYLGWTMMILPLSAWGAELSPDYHERSRIAAYREGFLVLGTMLALGLPVAFGHVDADDAGEALTVIAIMIIVALPLAVILLLAATPDSRLRAMQGAIGPIRGLRVLSRNEGFRRLIIAYLINGIANGLPATLFLLFVTHRLAIPEQAGALLAIYFLCGVLAVPVWLKLSYRFGKHRVWCAAMVWACLWFAMVPLLGPGDFWPFLAICVLTGIALGADLVLPASMQADVIDADTVQTGERRAGLFFALWGMATKLALALAVGLAFPILSFAGFDAEGDNPQAALVTLVVLYSLVPVIFKGAAIVFMIGFPITAERQHEMRLRIEQSGIEERDNANTSA</sequence>
<protein>
    <submittedName>
        <fullName evidence="9">Na+/melibiose symporter</fullName>
    </submittedName>
    <submittedName>
        <fullName evidence="8">Putative Na+/melibiose-related transporter</fullName>
    </submittedName>
</protein>
<feature type="transmembrane region" description="Helical" evidence="7">
    <location>
        <begin position="94"/>
        <end position="111"/>
    </location>
</feature>
<feature type="transmembrane region" description="Helical" evidence="7">
    <location>
        <begin position="24"/>
        <end position="43"/>
    </location>
</feature>
<dbReference type="PANTHER" id="PTHR11328:SF28">
    <property type="entry name" value="MAJOR FACILITATOR SUPERFAMILY DOMAIN-CONTAINING PROTEIN 12"/>
    <property type="match status" value="1"/>
</dbReference>
<dbReference type="Proteomes" id="UP000182800">
    <property type="component" value="Unassembled WGS sequence"/>
</dbReference>
<accession>A0A0P7YD80</accession>
<dbReference type="Gene3D" id="1.20.1250.20">
    <property type="entry name" value="MFS general substrate transporter like domains"/>
    <property type="match status" value="2"/>
</dbReference>
<feature type="transmembrane region" description="Helical" evidence="7">
    <location>
        <begin position="164"/>
        <end position="184"/>
    </location>
</feature>
<keyword evidence="11" id="KW-1185">Reference proteome</keyword>
<comment type="similarity">
    <text evidence="2">Belongs to the sodium:galactoside symporter (TC 2.A.2) family.</text>
</comment>
<dbReference type="STRING" id="1653334.GA0071312_0508"/>
<evidence type="ECO:0000313" key="10">
    <source>
        <dbReference type="Proteomes" id="UP000050497"/>
    </source>
</evidence>
<dbReference type="EMBL" id="LJSX01000003">
    <property type="protein sequence ID" value="KPQ12176.1"/>
    <property type="molecule type" value="Genomic_DNA"/>
</dbReference>
<dbReference type="EMBL" id="FMBM01000001">
    <property type="protein sequence ID" value="SCC78815.1"/>
    <property type="molecule type" value="Genomic_DNA"/>
</dbReference>
<evidence type="ECO:0000256" key="5">
    <source>
        <dbReference type="ARBA" id="ARBA00022989"/>
    </source>
</evidence>
<feature type="transmembrane region" description="Helical" evidence="7">
    <location>
        <begin position="277"/>
        <end position="294"/>
    </location>
</feature>
<evidence type="ECO:0000313" key="9">
    <source>
        <dbReference type="EMBL" id="SCC78815.1"/>
    </source>
</evidence>
<dbReference type="GO" id="GO:0008643">
    <property type="term" value="P:carbohydrate transport"/>
    <property type="evidence" value="ECO:0007669"/>
    <property type="project" value="InterPro"/>
</dbReference>
<keyword evidence="3" id="KW-1003">Cell membrane</keyword>
<evidence type="ECO:0000313" key="8">
    <source>
        <dbReference type="EMBL" id="KPQ12176.1"/>
    </source>
</evidence>
<feature type="transmembrane region" description="Helical" evidence="7">
    <location>
        <begin position="329"/>
        <end position="348"/>
    </location>
</feature>
<feature type="transmembrane region" description="Helical" evidence="7">
    <location>
        <begin position="244"/>
        <end position="265"/>
    </location>
</feature>
<feature type="transmembrane region" description="Helical" evidence="7">
    <location>
        <begin position="190"/>
        <end position="212"/>
    </location>
</feature>
<feature type="transmembrane region" description="Helical" evidence="7">
    <location>
        <begin position="306"/>
        <end position="323"/>
    </location>
</feature>
<keyword evidence="5 7" id="KW-1133">Transmembrane helix</keyword>
<reference evidence="8 10" key="1">
    <citation type="submission" date="2015-09" db="EMBL/GenBank/DDBJ databases">
        <title>Identification and resolution of microdiversity through metagenomic sequencing of parallel consortia.</title>
        <authorList>
            <person name="Nelson W.C."/>
            <person name="Romine M.F."/>
            <person name="Lindemann S.R."/>
        </authorList>
    </citation>
    <scope>NUCLEOTIDE SEQUENCE [LARGE SCALE GENOMIC DNA]</scope>
    <source>
        <strain evidence="8">HL-109</strain>
    </source>
</reference>
<dbReference type="InterPro" id="IPR036259">
    <property type="entry name" value="MFS_trans_sf"/>
</dbReference>
<evidence type="ECO:0000256" key="2">
    <source>
        <dbReference type="ARBA" id="ARBA00009617"/>
    </source>
</evidence>